<dbReference type="SUPFAM" id="SSF55961">
    <property type="entry name" value="Bet v1-like"/>
    <property type="match status" value="1"/>
</dbReference>
<feature type="transmembrane region" description="Helical" evidence="5">
    <location>
        <begin position="248"/>
        <end position="266"/>
    </location>
</feature>
<keyword evidence="5" id="KW-1133">Transmembrane helix</keyword>
<evidence type="ECO:0000313" key="7">
    <source>
        <dbReference type="Proteomes" id="UP000005239"/>
    </source>
</evidence>
<proteinExistence type="predicted"/>
<dbReference type="SMART" id="SM00234">
    <property type="entry name" value="START"/>
    <property type="match status" value="1"/>
</dbReference>
<dbReference type="PANTHER" id="PTHR46121">
    <property type="entry name" value="STEROIDOGENIC ACUTE REGULATORY PROTEIN-LIKE"/>
    <property type="match status" value="1"/>
</dbReference>
<keyword evidence="2 5" id="KW-0812">Transmembrane</keyword>
<reference evidence="6" key="2">
    <citation type="submission" date="2022-06" db="UniProtKB">
        <authorList>
            <consortium name="EnsemblMetazoa"/>
        </authorList>
    </citation>
    <scope>IDENTIFICATION</scope>
    <source>
        <strain evidence="6">PS312</strain>
    </source>
</reference>
<dbReference type="GO" id="GO:0008289">
    <property type="term" value="F:lipid binding"/>
    <property type="evidence" value="ECO:0007669"/>
    <property type="project" value="InterPro"/>
</dbReference>
<comment type="subcellular location">
    <subcellularLocation>
        <location evidence="1">Membrane</location>
        <topology evidence="1">Multi-pass membrane protein</topology>
    </subcellularLocation>
</comment>
<evidence type="ECO:0000256" key="1">
    <source>
        <dbReference type="ARBA" id="ARBA00004141"/>
    </source>
</evidence>
<evidence type="ECO:0000256" key="3">
    <source>
        <dbReference type="ARBA" id="ARBA00023136"/>
    </source>
</evidence>
<dbReference type="PANTHER" id="PTHR46121:SF4">
    <property type="entry name" value="STEROIDOGENIC ACUTE REGULATORY PROTEIN-LIKE"/>
    <property type="match status" value="1"/>
</dbReference>
<keyword evidence="7" id="KW-1185">Reference proteome</keyword>
<feature type="compositionally biased region" description="Polar residues" evidence="4">
    <location>
        <begin position="573"/>
        <end position="598"/>
    </location>
</feature>
<dbReference type="InterPro" id="IPR002913">
    <property type="entry name" value="START_lipid-bd_dom"/>
</dbReference>
<evidence type="ECO:0000256" key="4">
    <source>
        <dbReference type="SAM" id="MobiDB-lite"/>
    </source>
</evidence>
<accession>A0A2A6BPE7</accession>
<dbReference type="GO" id="GO:0099044">
    <property type="term" value="P:vesicle tethering to endoplasmic reticulum"/>
    <property type="evidence" value="ECO:0000318"/>
    <property type="project" value="GO_Central"/>
</dbReference>
<evidence type="ECO:0000256" key="2">
    <source>
        <dbReference type="ARBA" id="ARBA00022692"/>
    </source>
</evidence>
<feature type="region of interest" description="Disordered" evidence="4">
    <location>
        <begin position="1"/>
        <end position="62"/>
    </location>
</feature>
<dbReference type="InterPro" id="IPR051869">
    <property type="entry name" value="STARD3"/>
</dbReference>
<keyword evidence="3 5" id="KW-0472">Membrane</keyword>
<feature type="transmembrane region" description="Helical" evidence="5">
    <location>
        <begin position="187"/>
        <end position="209"/>
    </location>
</feature>
<feature type="compositionally biased region" description="Basic and acidic residues" evidence="4">
    <location>
        <begin position="53"/>
        <end position="62"/>
    </location>
</feature>
<evidence type="ECO:0000256" key="5">
    <source>
        <dbReference type="SAM" id="Phobius"/>
    </source>
</evidence>
<dbReference type="GO" id="GO:0140284">
    <property type="term" value="C:endoplasmic reticulum-endosome membrane contact site"/>
    <property type="evidence" value="ECO:0000318"/>
    <property type="project" value="GO_Central"/>
</dbReference>
<feature type="transmembrane region" description="Helical" evidence="5">
    <location>
        <begin position="142"/>
        <end position="166"/>
    </location>
</feature>
<dbReference type="PROSITE" id="PS50848">
    <property type="entry name" value="START"/>
    <property type="match status" value="1"/>
</dbReference>
<feature type="region of interest" description="Disordered" evidence="4">
    <location>
        <begin position="563"/>
        <end position="598"/>
    </location>
</feature>
<dbReference type="GO" id="GO:0031902">
    <property type="term" value="C:late endosome membrane"/>
    <property type="evidence" value="ECO:0000318"/>
    <property type="project" value="GO_Central"/>
</dbReference>
<dbReference type="AlphaFoldDB" id="A0A2A6BPE7"/>
<dbReference type="Pfam" id="PF10457">
    <property type="entry name" value="MENTAL"/>
    <property type="match status" value="1"/>
</dbReference>
<feature type="transmembrane region" description="Helical" evidence="5">
    <location>
        <begin position="215"/>
        <end position="236"/>
    </location>
</feature>
<gene>
    <name evidence="6" type="primary">WBGene00090155</name>
</gene>
<dbReference type="InterPro" id="IPR023393">
    <property type="entry name" value="START-like_dom_sf"/>
</dbReference>
<name>A0A2A6BPE7_PRIPA</name>
<reference evidence="7" key="1">
    <citation type="journal article" date="2008" name="Nat. Genet.">
        <title>The Pristionchus pacificus genome provides a unique perspective on nematode lifestyle and parasitism.</title>
        <authorList>
            <person name="Dieterich C."/>
            <person name="Clifton S.W."/>
            <person name="Schuster L.N."/>
            <person name="Chinwalla A."/>
            <person name="Delehaunty K."/>
            <person name="Dinkelacker I."/>
            <person name="Fulton L."/>
            <person name="Fulton R."/>
            <person name="Godfrey J."/>
            <person name="Minx P."/>
            <person name="Mitreva M."/>
            <person name="Roeseler W."/>
            <person name="Tian H."/>
            <person name="Witte H."/>
            <person name="Yang S.P."/>
            <person name="Wilson R.K."/>
            <person name="Sommer R.J."/>
        </authorList>
    </citation>
    <scope>NUCLEOTIDE SEQUENCE [LARGE SCALE GENOMIC DNA]</scope>
    <source>
        <strain evidence="7">PS312</strain>
    </source>
</reference>
<dbReference type="Gene3D" id="3.30.530.20">
    <property type="match status" value="1"/>
</dbReference>
<dbReference type="InterPro" id="IPR019498">
    <property type="entry name" value="MENTAL"/>
</dbReference>
<dbReference type="Proteomes" id="UP000005239">
    <property type="component" value="Unassembled WGS sequence"/>
</dbReference>
<evidence type="ECO:0000313" key="6">
    <source>
        <dbReference type="EnsemblMetazoa" id="PPA00601.1"/>
    </source>
</evidence>
<protein>
    <submittedName>
        <fullName evidence="6">Tag-340 protein</fullName>
    </submittedName>
</protein>
<sequence>MREPRVVDGQGDTGGDGQGREKKRVMTKVPRNSCVRIPGEKKGGSEGAGQSGRGKDNESTADRARVLATRSMRRDASGELRRGRVTIANAMSGRVLLRASSFDSHTMHYPLLGGDGRISKAGSSESLALSEAQMPLLDRRRFVVLSFFDFMLVMLLWFICTVSSGMDIGDAFIKEIDIFKETFMKESLFDVVLIVALRMIVLMVCYGALRFTTWVPVAVTTGFSSAYLLIKVIFFFSHKSSVTLPQYLIVLASFIVAWVELWFMPFRVLPRERHAQELAEVTSVTSSRPASITRPVIPFSDDEFRSALEFSSSEEEENASTSTAACTAQERTTRMLSTAVTWRALRPHDPVVRQSDSGAFYVRSTFPVTAKELWEAVWVRNLEWNDQVLDAKEVLKVDERTCLFYSVSAPAMRGYIASRDFLDVRRVDAEPELGEYSGYFMSVDSHLLPPNTNKKIVRGTNGPSVMRVYAAGDDGASSTLEWIMQTDLKGGLPKRVVQANMLTFFVNNMTRLRATNQPIRNLHSHSCLSPRCAHYKKSSYYDIPCCIFVDKINKRGKGRIGNGLVGSRRIASHPQSDSSLSKASQPSGSRIRPNQISKNSVGYPKFGLARGQYLGTWNPMENTSLNSNVQDHLSQFSNDCLLDIFYRLNQYDLDELATLNRRLLKLTDAARTKARKIKAFRLELTQVRNGDLRLVMKDVKYKAFFLDTKMPRIPADHLTLSSISPLLELAKKMKKLRRRSRSESDSMAKTIKSPVLTNQAFHVFRRFKFEYIKFHLFVVDDHFLDWLESILLYAQFDFLFFEDLLWSDDDREATGKRLLSILISAKISYFVLHIVGTEKFVSEASLRKYVQNVPLGGLSIVSADDYKLNCVFHASNEFSDVLSHFRTLVMRRLVVNTNGLIQAMMNRLRHKRIGHWKFRTTDNIGKNEIMASLGSDMQYIPGENNHQIVLRNSSYNVFFWSKKK</sequence>
<organism evidence="6 7">
    <name type="scientific">Pristionchus pacificus</name>
    <name type="common">Parasitic nematode worm</name>
    <dbReference type="NCBI Taxonomy" id="54126"/>
    <lineage>
        <taxon>Eukaryota</taxon>
        <taxon>Metazoa</taxon>
        <taxon>Ecdysozoa</taxon>
        <taxon>Nematoda</taxon>
        <taxon>Chromadorea</taxon>
        <taxon>Rhabditida</taxon>
        <taxon>Rhabditina</taxon>
        <taxon>Diplogasteromorpha</taxon>
        <taxon>Diplogasteroidea</taxon>
        <taxon>Neodiplogasteridae</taxon>
        <taxon>Pristionchus</taxon>
    </lineage>
</organism>
<accession>A0A8R1U1Z4</accession>
<dbReference type="EnsemblMetazoa" id="PPA00601.1">
    <property type="protein sequence ID" value="PPA00601.1"/>
    <property type="gene ID" value="WBGene00090155"/>
</dbReference>
<dbReference type="Pfam" id="PF01852">
    <property type="entry name" value="START"/>
    <property type="match status" value="1"/>
</dbReference>
<dbReference type="PROSITE" id="PS51439">
    <property type="entry name" value="MENTAL"/>
    <property type="match status" value="1"/>
</dbReference>